<dbReference type="Proteomes" id="UP000677054">
    <property type="component" value="Unassembled WGS sequence"/>
</dbReference>
<dbReference type="AlphaFoldDB" id="A0A7R9AIQ9"/>
<reference evidence="3" key="1">
    <citation type="submission" date="2020-11" db="EMBL/GenBank/DDBJ databases">
        <authorList>
            <person name="Tran Van P."/>
        </authorList>
    </citation>
    <scope>NUCLEOTIDE SEQUENCE</scope>
</reference>
<feature type="region of interest" description="Disordered" evidence="1">
    <location>
        <begin position="79"/>
        <end position="103"/>
    </location>
</feature>
<proteinExistence type="predicted"/>
<dbReference type="EMBL" id="LR916056">
    <property type="protein sequence ID" value="CAD7255064.1"/>
    <property type="molecule type" value="Genomic_DNA"/>
</dbReference>
<protein>
    <submittedName>
        <fullName evidence="3">Uncharacterized protein</fullName>
    </submittedName>
</protein>
<feature type="non-terminal residue" evidence="3">
    <location>
        <position position="116"/>
    </location>
</feature>
<evidence type="ECO:0000313" key="4">
    <source>
        <dbReference type="Proteomes" id="UP000677054"/>
    </source>
</evidence>
<name>A0A7R9AIQ9_9CRUS</name>
<dbReference type="EMBL" id="CAJPEV010016538">
    <property type="protein sequence ID" value="CAG0907372.1"/>
    <property type="molecule type" value="Genomic_DNA"/>
</dbReference>
<feature type="signal peptide" evidence="2">
    <location>
        <begin position="1"/>
        <end position="21"/>
    </location>
</feature>
<evidence type="ECO:0000313" key="3">
    <source>
        <dbReference type="EMBL" id="CAD7255064.1"/>
    </source>
</evidence>
<sequence>MWSSLAVCFLVVALAVQSGLAQTTAKAPKAASNSTGAAASRSLLSGYNGGSSYKAASYGGNSYGESSYAKPESYAEPVAEYEPPAAYEPPPQPEYKPPPPKTITYPAPIKVLDCKV</sequence>
<feature type="chain" id="PRO_5036402882" evidence="2">
    <location>
        <begin position="22"/>
        <end position="116"/>
    </location>
</feature>
<gene>
    <name evidence="3" type="ORF">DSTB1V02_LOCUS14809</name>
</gene>
<keyword evidence="4" id="KW-1185">Reference proteome</keyword>
<accession>A0A7R9AIQ9</accession>
<evidence type="ECO:0000256" key="1">
    <source>
        <dbReference type="SAM" id="MobiDB-lite"/>
    </source>
</evidence>
<organism evidence="3">
    <name type="scientific">Darwinula stevensoni</name>
    <dbReference type="NCBI Taxonomy" id="69355"/>
    <lineage>
        <taxon>Eukaryota</taxon>
        <taxon>Metazoa</taxon>
        <taxon>Ecdysozoa</taxon>
        <taxon>Arthropoda</taxon>
        <taxon>Crustacea</taxon>
        <taxon>Oligostraca</taxon>
        <taxon>Ostracoda</taxon>
        <taxon>Podocopa</taxon>
        <taxon>Podocopida</taxon>
        <taxon>Darwinulocopina</taxon>
        <taxon>Darwinuloidea</taxon>
        <taxon>Darwinulidae</taxon>
        <taxon>Darwinula</taxon>
    </lineage>
</organism>
<keyword evidence="2" id="KW-0732">Signal</keyword>
<evidence type="ECO:0000256" key="2">
    <source>
        <dbReference type="SAM" id="SignalP"/>
    </source>
</evidence>
<feature type="compositionally biased region" description="Pro residues" evidence="1">
    <location>
        <begin position="86"/>
        <end position="101"/>
    </location>
</feature>